<reference evidence="10" key="2">
    <citation type="submission" date="2019-09" db="UniProtKB">
        <authorList>
            <consortium name="WormBaseParasite"/>
        </authorList>
    </citation>
    <scope>IDENTIFICATION</scope>
</reference>
<dbReference type="SUPFAM" id="SSF52833">
    <property type="entry name" value="Thioredoxin-like"/>
    <property type="match status" value="1"/>
</dbReference>
<dbReference type="GO" id="GO:0004602">
    <property type="term" value="F:glutathione peroxidase activity"/>
    <property type="evidence" value="ECO:0007669"/>
    <property type="project" value="UniProtKB-ARBA"/>
</dbReference>
<evidence type="ECO:0000256" key="5">
    <source>
        <dbReference type="ARBA" id="ARBA00078118"/>
    </source>
</evidence>
<dbReference type="OrthoDB" id="414243at2759"/>
<dbReference type="Pfam" id="PF02798">
    <property type="entry name" value="GST_N"/>
    <property type="match status" value="1"/>
</dbReference>
<dbReference type="GO" id="GO:0004364">
    <property type="term" value="F:glutathione transferase activity"/>
    <property type="evidence" value="ECO:0007669"/>
    <property type="project" value="UniProtKB-EC"/>
</dbReference>
<evidence type="ECO:0000259" key="6">
    <source>
        <dbReference type="PROSITE" id="PS50404"/>
    </source>
</evidence>
<evidence type="ECO:0000313" key="8">
    <source>
        <dbReference type="EMBL" id="VDP05095.1"/>
    </source>
</evidence>
<evidence type="ECO:0000256" key="3">
    <source>
        <dbReference type="ARBA" id="ARBA00038317"/>
    </source>
</evidence>
<dbReference type="SFLD" id="SFLDG00363">
    <property type="entry name" value="AMPS_(cytGST):_Alpha-__Mu-__Pi"/>
    <property type="match status" value="1"/>
</dbReference>
<dbReference type="CDD" id="cd03039">
    <property type="entry name" value="GST_N_Sigma_like"/>
    <property type="match status" value="1"/>
</dbReference>
<protein>
    <recommendedName>
        <fullName evidence="1">glutathione transferase</fullName>
        <ecNumber evidence="1">2.5.1.18</ecNumber>
    </recommendedName>
    <alternativeName>
        <fullName evidence="5">GST class-sigma</fullName>
    </alternativeName>
</protein>
<feature type="domain" description="GST C-terminal" evidence="7">
    <location>
        <begin position="59"/>
        <end position="180"/>
    </location>
</feature>
<dbReference type="InterPro" id="IPR040079">
    <property type="entry name" value="Glutathione_S-Trfase"/>
</dbReference>
<feature type="domain" description="GST N-terminal" evidence="6">
    <location>
        <begin position="4"/>
        <end position="81"/>
    </location>
</feature>
<dbReference type="AlphaFoldDB" id="A0A183G3W8"/>
<dbReference type="GO" id="GO:0006749">
    <property type="term" value="P:glutathione metabolic process"/>
    <property type="evidence" value="ECO:0007669"/>
    <property type="project" value="TreeGrafter"/>
</dbReference>
<dbReference type="FunFam" id="3.40.30.10:FF:000035">
    <property type="entry name" value="hematopoietic prostaglandin D synthase"/>
    <property type="match status" value="1"/>
</dbReference>
<dbReference type="InterPro" id="IPR010987">
    <property type="entry name" value="Glutathione-S-Trfase_C-like"/>
</dbReference>
<dbReference type="Proteomes" id="UP000050761">
    <property type="component" value="Unassembled WGS sequence"/>
</dbReference>
<evidence type="ECO:0000313" key="10">
    <source>
        <dbReference type="WBParaSite" id="HPBE_0001615001-mRNA-1"/>
    </source>
</evidence>
<dbReference type="EMBL" id="UZAH01029254">
    <property type="protein sequence ID" value="VDP05095.1"/>
    <property type="molecule type" value="Genomic_DNA"/>
</dbReference>
<dbReference type="InterPro" id="IPR050213">
    <property type="entry name" value="GST_superfamily"/>
</dbReference>
<sequence length="180" mass="20575">MRMVQYKLTYFDGRGTAEIIRQVFAVAKQEFTDVRFSHEEWPKHKAEMPFGQLPVLEVDGKQLAQSFAIVRFLARKFGLAGKTAFDEALVDSMADQIKDFITEIRPFAKVALGFEKGDLVRYLVGDSLTWADLYLAEFAEMEKKVPTLYEGFPEVKAHSDKVRSTPALKKWLATRPQTSF</sequence>
<dbReference type="WBParaSite" id="HPBE_0001615001-mRNA-1">
    <property type="protein sequence ID" value="HPBE_0001615001-mRNA-1"/>
    <property type="gene ID" value="HPBE_0001615001"/>
</dbReference>
<dbReference type="PROSITE" id="PS50405">
    <property type="entry name" value="GST_CTER"/>
    <property type="match status" value="1"/>
</dbReference>
<dbReference type="InterPro" id="IPR036249">
    <property type="entry name" value="Thioredoxin-like_sf"/>
</dbReference>
<comment type="catalytic activity">
    <reaction evidence="4">
        <text>RX + glutathione = an S-substituted glutathione + a halide anion + H(+)</text>
        <dbReference type="Rhea" id="RHEA:16437"/>
        <dbReference type="ChEBI" id="CHEBI:15378"/>
        <dbReference type="ChEBI" id="CHEBI:16042"/>
        <dbReference type="ChEBI" id="CHEBI:17792"/>
        <dbReference type="ChEBI" id="CHEBI:57925"/>
        <dbReference type="ChEBI" id="CHEBI:90779"/>
        <dbReference type="EC" id="2.5.1.18"/>
    </reaction>
</comment>
<dbReference type="InterPro" id="IPR004046">
    <property type="entry name" value="GST_C"/>
</dbReference>
<accession>A0A3P8BEB1</accession>
<dbReference type="EC" id="2.5.1.18" evidence="1"/>
<dbReference type="PROSITE" id="PS50404">
    <property type="entry name" value="GST_NTER"/>
    <property type="match status" value="1"/>
</dbReference>
<dbReference type="SFLD" id="SFLDS00019">
    <property type="entry name" value="Glutathione_Transferase_(cytos"/>
    <property type="match status" value="1"/>
</dbReference>
<keyword evidence="2" id="KW-0808">Transferase</keyword>
<evidence type="ECO:0000313" key="9">
    <source>
        <dbReference type="Proteomes" id="UP000050761"/>
    </source>
</evidence>
<comment type="similarity">
    <text evidence="3">Belongs to the GST superfamily. Sigma family.</text>
</comment>
<evidence type="ECO:0000259" key="7">
    <source>
        <dbReference type="PROSITE" id="PS50405"/>
    </source>
</evidence>
<dbReference type="CDD" id="cd03192">
    <property type="entry name" value="GST_C_Sigma_like"/>
    <property type="match status" value="1"/>
</dbReference>
<dbReference type="SUPFAM" id="SSF47616">
    <property type="entry name" value="GST C-terminal domain-like"/>
    <property type="match status" value="1"/>
</dbReference>
<proteinExistence type="inferred from homology"/>
<dbReference type="Gene3D" id="1.20.1050.130">
    <property type="match status" value="1"/>
</dbReference>
<name>A0A183G3W8_HELPZ</name>
<dbReference type="Gene3D" id="1.20.1050.10">
    <property type="match status" value="1"/>
</dbReference>
<dbReference type="PANTHER" id="PTHR11571">
    <property type="entry name" value="GLUTATHIONE S-TRANSFERASE"/>
    <property type="match status" value="1"/>
</dbReference>
<dbReference type="Pfam" id="PF14497">
    <property type="entry name" value="GST_C_3"/>
    <property type="match status" value="1"/>
</dbReference>
<evidence type="ECO:0000256" key="4">
    <source>
        <dbReference type="ARBA" id="ARBA00047960"/>
    </source>
</evidence>
<evidence type="ECO:0000256" key="2">
    <source>
        <dbReference type="ARBA" id="ARBA00022679"/>
    </source>
</evidence>
<dbReference type="PANTHER" id="PTHR11571:SF224">
    <property type="entry name" value="HEMATOPOIETIC PROSTAGLANDIN D SYNTHASE"/>
    <property type="match status" value="1"/>
</dbReference>
<gene>
    <name evidence="8" type="ORF">HPBE_LOCUS16149</name>
</gene>
<dbReference type="InterPro" id="IPR004045">
    <property type="entry name" value="Glutathione_S-Trfase_N"/>
</dbReference>
<dbReference type="SFLD" id="SFLDG01205">
    <property type="entry name" value="AMPS.1"/>
    <property type="match status" value="1"/>
</dbReference>
<keyword evidence="9" id="KW-1185">Reference proteome</keyword>
<reference evidence="8 9" key="1">
    <citation type="submission" date="2018-11" db="EMBL/GenBank/DDBJ databases">
        <authorList>
            <consortium name="Pathogen Informatics"/>
        </authorList>
    </citation>
    <scope>NUCLEOTIDE SEQUENCE [LARGE SCALE GENOMIC DNA]</scope>
</reference>
<dbReference type="InterPro" id="IPR036282">
    <property type="entry name" value="Glutathione-S-Trfase_C_sf"/>
</dbReference>
<organism evidence="9 10">
    <name type="scientific">Heligmosomoides polygyrus</name>
    <name type="common">Parasitic roundworm</name>
    <dbReference type="NCBI Taxonomy" id="6339"/>
    <lineage>
        <taxon>Eukaryota</taxon>
        <taxon>Metazoa</taxon>
        <taxon>Ecdysozoa</taxon>
        <taxon>Nematoda</taxon>
        <taxon>Chromadorea</taxon>
        <taxon>Rhabditida</taxon>
        <taxon>Rhabditina</taxon>
        <taxon>Rhabditomorpha</taxon>
        <taxon>Strongyloidea</taxon>
        <taxon>Heligmosomidae</taxon>
        <taxon>Heligmosomoides</taxon>
    </lineage>
</organism>
<accession>A0A183G3W8</accession>
<evidence type="ECO:0000256" key="1">
    <source>
        <dbReference type="ARBA" id="ARBA00012452"/>
    </source>
</evidence>